<dbReference type="EMBL" id="JANKHO010000421">
    <property type="protein sequence ID" value="KAJ3510150.1"/>
    <property type="molecule type" value="Genomic_DNA"/>
</dbReference>
<feature type="compositionally biased region" description="Low complexity" evidence="1">
    <location>
        <begin position="298"/>
        <end position="323"/>
    </location>
</feature>
<dbReference type="Proteomes" id="UP001148786">
    <property type="component" value="Unassembled WGS sequence"/>
</dbReference>
<gene>
    <name evidence="2" type="ORF">NLJ89_g4841</name>
</gene>
<feature type="region of interest" description="Disordered" evidence="1">
    <location>
        <begin position="218"/>
        <end position="237"/>
    </location>
</feature>
<sequence length="474" mass="51256">MESRTSVGNHTYGSAVYRTLYHSEAFKADLNLAPSSTSELNTFDHPFPNSPAALYQMTEPSMQLFLPYHTAPRSTYHSPSALPDTVLTPSTLPVNSSDSTQDLICAPSSSRSGVRTFHDQQLLETGYYATSQYPESSSWITSAPRQYREASTASFHNGGSVAGATAVEPSSTSDASLSASSHYGATHWYNPQQLSGEWTCGNSIASAPLTDAPTWTEMQANPSSSADYSTSTSGAQWKTNQTTGLSFEHSSAPNVDRNAHRSIHLGFSPSNFDVDFGLNPEEGDHLAPGSFASPGNITSVRSSSPVSPAPTASSSSATRQSSQPYTRSTKETKLPSCSERRTKLVFCCKWDGCEEACNGLRAFKEHLKKVHKLPVGNSSTKNTKTCLWKGCGEPHIPDRGLFRHLCRALGVVVKCTKCTTWDAPRDDDTVLGNHLMKCWKGVVPDPSAGDVWEEVYKSGDVREETIGANTLTIS</sequence>
<feature type="region of interest" description="Disordered" evidence="1">
    <location>
        <begin position="276"/>
        <end position="333"/>
    </location>
</feature>
<protein>
    <submittedName>
        <fullName evidence="2">Uncharacterized protein</fullName>
    </submittedName>
</protein>
<keyword evidence="3" id="KW-1185">Reference proteome</keyword>
<accession>A0A9W8MW56</accession>
<evidence type="ECO:0000313" key="3">
    <source>
        <dbReference type="Proteomes" id="UP001148786"/>
    </source>
</evidence>
<organism evidence="2 3">
    <name type="scientific">Agrocybe chaxingu</name>
    <dbReference type="NCBI Taxonomy" id="84603"/>
    <lineage>
        <taxon>Eukaryota</taxon>
        <taxon>Fungi</taxon>
        <taxon>Dikarya</taxon>
        <taxon>Basidiomycota</taxon>
        <taxon>Agaricomycotina</taxon>
        <taxon>Agaricomycetes</taxon>
        <taxon>Agaricomycetidae</taxon>
        <taxon>Agaricales</taxon>
        <taxon>Agaricineae</taxon>
        <taxon>Strophariaceae</taxon>
        <taxon>Agrocybe</taxon>
    </lineage>
</organism>
<proteinExistence type="predicted"/>
<reference evidence="2" key="1">
    <citation type="submission" date="2022-07" db="EMBL/GenBank/DDBJ databases">
        <title>Genome Sequence of Agrocybe chaxingu.</title>
        <authorList>
            <person name="Buettner E."/>
        </authorList>
    </citation>
    <scope>NUCLEOTIDE SEQUENCE</scope>
    <source>
        <strain evidence="2">MP-N11</strain>
    </source>
</reference>
<comment type="caution">
    <text evidence="2">The sequence shown here is derived from an EMBL/GenBank/DDBJ whole genome shotgun (WGS) entry which is preliminary data.</text>
</comment>
<evidence type="ECO:0000313" key="2">
    <source>
        <dbReference type="EMBL" id="KAJ3510150.1"/>
    </source>
</evidence>
<evidence type="ECO:0000256" key="1">
    <source>
        <dbReference type="SAM" id="MobiDB-lite"/>
    </source>
</evidence>
<name>A0A9W8MW56_9AGAR</name>
<feature type="compositionally biased region" description="Low complexity" evidence="1">
    <location>
        <begin position="223"/>
        <end position="233"/>
    </location>
</feature>
<dbReference type="AlphaFoldDB" id="A0A9W8MW56"/>